<dbReference type="EMBL" id="CXWD01000009">
    <property type="protein sequence ID" value="CTQ71117.1"/>
    <property type="molecule type" value="Genomic_DNA"/>
</dbReference>
<dbReference type="AlphaFoldDB" id="A0A0M7A923"/>
<reference evidence="3" key="1">
    <citation type="submission" date="2015-07" db="EMBL/GenBank/DDBJ databases">
        <authorList>
            <person name="Rodrigo-Torres Lidia"/>
            <person name="Arahal R.David."/>
        </authorList>
    </citation>
    <scope>NUCLEOTIDE SEQUENCE [LARGE SCALE GENOMIC DNA]</scope>
    <source>
        <strain evidence="3">CECT 5112</strain>
    </source>
</reference>
<feature type="domain" description="ABC-type transport auxiliary lipoprotein component" evidence="1">
    <location>
        <begin position="45"/>
        <end position="204"/>
    </location>
</feature>
<dbReference type="InterPro" id="IPR005586">
    <property type="entry name" value="ABC_trans_aux"/>
</dbReference>
<name>A0A0M7A923_9HYPH</name>
<protein>
    <submittedName>
        <fullName evidence="2">ABC-type uncharacterized transport system, auxiliary component</fullName>
    </submittedName>
</protein>
<gene>
    <name evidence="2" type="ORF">LAX5112_02723</name>
</gene>
<evidence type="ECO:0000313" key="2">
    <source>
        <dbReference type="EMBL" id="CTQ71117.1"/>
    </source>
</evidence>
<dbReference type="SUPFAM" id="SSF159594">
    <property type="entry name" value="XCC0632-like"/>
    <property type="match status" value="1"/>
</dbReference>
<sequence length="211" mass="22356">MSKGNRGLTGMTQADSRLSRRAFISALGAGAVVSGCASSGPAAFYSLQAADVGGLSGRSSRVQVLVAPPRALKALDTTYIAVVDSGPVYSYFPNVAWADTLPNVVQNKLLQTLQNTGRLRGVGLPGDGLLIDYQLQTDIRSFELNIEGANRGVVEIAARVVNDRNGRTVANNVFRRETPSGSSDVEKAVEAMNQSAEQVFADIAAWTLRNV</sequence>
<organism evidence="2 3">
    <name type="scientific">Roseibium alexandrii</name>
    <dbReference type="NCBI Taxonomy" id="388408"/>
    <lineage>
        <taxon>Bacteria</taxon>
        <taxon>Pseudomonadati</taxon>
        <taxon>Pseudomonadota</taxon>
        <taxon>Alphaproteobacteria</taxon>
        <taxon>Hyphomicrobiales</taxon>
        <taxon>Stappiaceae</taxon>
        <taxon>Roseibium</taxon>
    </lineage>
</organism>
<dbReference type="STRING" id="388408.LAX5112_02723"/>
<dbReference type="Pfam" id="PF03886">
    <property type="entry name" value="ABC_trans_aux"/>
    <property type="match status" value="1"/>
</dbReference>
<keyword evidence="3" id="KW-1185">Reference proteome</keyword>
<dbReference type="Proteomes" id="UP000053235">
    <property type="component" value="Unassembled WGS sequence"/>
</dbReference>
<dbReference type="InterPro" id="IPR006311">
    <property type="entry name" value="TAT_signal"/>
</dbReference>
<accession>A0A0M7A923</accession>
<proteinExistence type="predicted"/>
<dbReference type="Gene3D" id="3.40.50.10610">
    <property type="entry name" value="ABC-type transport auxiliary lipoprotein component"/>
    <property type="match status" value="1"/>
</dbReference>
<evidence type="ECO:0000313" key="3">
    <source>
        <dbReference type="Proteomes" id="UP000053235"/>
    </source>
</evidence>
<evidence type="ECO:0000259" key="1">
    <source>
        <dbReference type="Pfam" id="PF03886"/>
    </source>
</evidence>
<dbReference type="PROSITE" id="PS51318">
    <property type="entry name" value="TAT"/>
    <property type="match status" value="1"/>
</dbReference>